<keyword evidence="1" id="KW-0175">Coiled coil</keyword>
<feature type="coiled-coil region" evidence="1">
    <location>
        <begin position="94"/>
        <end position="135"/>
    </location>
</feature>
<name>A0A1I8EGQ6_WUCBA</name>
<proteinExistence type="predicted"/>
<accession>A0A1I8EGQ6</accession>
<sequence length="251" mass="28645">MVKITNIVTRLSSKFLVLPMQLEDDSSSLRSSIRSYRSSRLSAASDKRRSLRGRRSSMSVKEVVDGAEVTKDVIIGDDMTKVNEGHSSLVSAKIAAIEEEGEHLMNYMKKLNNEKEQWDKMLQNYEKSADIAKKEMDKPILFSPKRVEEVRIEYMGIRDAPSSIEIALAMKPSLQKKAESQALQNQKLKAEIKAAEERFHRLQELIEIQEKYLNYQSKDELLAQKAECDAVLLQIENWVAKHGFSERLAAI</sequence>
<feature type="coiled-coil region" evidence="1">
    <location>
        <begin position="178"/>
        <end position="212"/>
    </location>
</feature>
<reference evidence="2" key="1">
    <citation type="submission" date="2016-11" db="UniProtKB">
        <authorList>
            <consortium name="WormBaseParasite"/>
        </authorList>
    </citation>
    <scope>IDENTIFICATION</scope>
    <source>
        <strain evidence="2">pt0022</strain>
    </source>
</reference>
<protein>
    <submittedName>
        <fullName evidence="2">Uncharacterized protein</fullName>
    </submittedName>
</protein>
<dbReference type="AlphaFoldDB" id="A0A1I8EGQ6"/>
<evidence type="ECO:0000313" key="2">
    <source>
        <dbReference type="WBParaSite" id="maker-PairedContig_1989-snap-gene-0.14-mRNA-1"/>
    </source>
</evidence>
<organism evidence="2">
    <name type="scientific">Wuchereria bancrofti</name>
    <dbReference type="NCBI Taxonomy" id="6293"/>
    <lineage>
        <taxon>Eukaryota</taxon>
        <taxon>Metazoa</taxon>
        <taxon>Ecdysozoa</taxon>
        <taxon>Nematoda</taxon>
        <taxon>Chromadorea</taxon>
        <taxon>Rhabditida</taxon>
        <taxon>Spirurina</taxon>
        <taxon>Spiruromorpha</taxon>
        <taxon>Filarioidea</taxon>
        <taxon>Onchocercidae</taxon>
        <taxon>Wuchereria</taxon>
    </lineage>
</organism>
<evidence type="ECO:0000256" key="1">
    <source>
        <dbReference type="SAM" id="Coils"/>
    </source>
</evidence>
<dbReference type="WBParaSite" id="maker-PairedContig_1989-snap-gene-0.14-mRNA-1">
    <property type="protein sequence ID" value="maker-PairedContig_1989-snap-gene-0.14-mRNA-1"/>
    <property type="gene ID" value="maker-PairedContig_1989-snap-gene-0.14"/>
</dbReference>